<dbReference type="PROSITE" id="PS51170">
    <property type="entry name" value="CW"/>
    <property type="match status" value="4"/>
</dbReference>
<keyword evidence="3" id="KW-0732">Signal</keyword>
<reference evidence="5" key="1">
    <citation type="submission" date="2020-10" db="EMBL/GenBank/DDBJ databases">
        <authorList>
            <person name="Gilroy R."/>
        </authorList>
    </citation>
    <scope>NUCLEOTIDE SEQUENCE</scope>
    <source>
        <strain evidence="5">CHK189-12415</strain>
    </source>
</reference>
<dbReference type="AlphaFoldDB" id="A0A9D1J5T5"/>
<feature type="repeat" description="Cell wall-binding" evidence="2">
    <location>
        <begin position="108"/>
        <end position="127"/>
    </location>
</feature>
<feature type="domain" description="Transglutaminase-like" evidence="4">
    <location>
        <begin position="212"/>
        <end position="320"/>
    </location>
</feature>
<feature type="repeat" description="Cell wall-binding" evidence="2">
    <location>
        <begin position="68"/>
        <end position="87"/>
    </location>
</feature>
<proteinExistence type="predicted"/>
<dbReference type="SUPFAM" id="SSF54001">
    <property type="entry name" value="Cysteine proteinases"/>
    <property type="match status" value="1"/>
</dbReference>
<evidence type="ECO:0000256" key="1">
    <source>
        <dbReference type="ARBA" id="ARBA00022737"/>
    </source>
</evidence>
<accession>A0A9D1J5T5</accession>
<comment type="caution">
    <text evidence="5">The sequence shown here is derived from an EMBL/GenBank/DDBJ whole genome shotgun (WGS) entry which is preliminary data.</text>
</comment>
<dbReference type="InterPro" id="IPR038765">
    <property type="entry name" value="Papain-like_cys_pep_sf"/>
</dbReference>
<evidence type="ECO:0000256" key="2">
    <source>
        <dbReference type="PROSITE-ProRule" id="PRU00591"/>
    </source>
</evidence>
<feature type="signal peptide" evidence="3">
    <location>
        <begin position="1"/>
        <end position="27"/>
    </location>
</feature>
<keyword evidence="1" id="KW-0677">Repeat</keyword>
<feature type="repeat" description="Cell wall-binding" evidence="2">
    <location>
        <begin position="128"/>
        <end position="147"/>
    </location>
</feature>
<gene>
    <name evidence="5" type="ORF">IAB37_07455</name>
</gene>
<dbReference type="EMBL" id="DVHA01000240">
    <property type="protein sequence ID" value="HIR61389.1"/>
    <property type="molecule type" value="Genomic_DNA"/>
</dbReference>
<dbReference type="Gene3D" id="3.10.620.30">
    <property type="match status" value="1"/>
</dbReference>
<name>A0A9D1J5T5_9FIRM</name>
<evidence type="ECO:0000313" key="6">
    <source>
        <dbReference type="Proteomes" id="UP000824241"/>
    </source>
</evidence>
<feature type="chain" id="PRO_5038351410" evidence="3">
    <location>
        <begin position="28"/>
        <end position="364"/>
    </location>
</feature>
<protein>
    <submittedName>
        <fullName evidence="5">N-acetylmuramoyl-L-alanine amidase family protein</fullName>
    </submittedName>
</protein>
<dbReference type="Pfam" id="PF01841">
    <property type="entry name" value="Transglut_core"/>
    <property type="match status" value="1"/>
</dbReference>
<evidence type="ECO:0000259" key="4">
    <source>
        <dbReference type="Pfam" id="PF01841"/>
    </source>
</evidence>
<dbReference type="Pfam" id="PF19127">
    <property type="entry name" value="Choline_bind_3"/>
    <property type="match status" value="2"/>
</dbReference>
<evidence type="ECO:0000256" key="3">
    <source>
        <dbReference type="SAM" id="SignalP"/>
    </source>
</evidence>
<evidence type="ECO:0000313" key="5">
    <source>
        <dbReference type="EMBL" id="HIR61389.1"/>
    </source>
</evidence>
<dbReference type="InterPro" id="IPR002931">
    <property type="entry name" value="Transglutaminase-like"/>
</dbReference>
<dbReference type="Pfam" id="PF01473">
    <property type="entry name" value="Choline_bind_1"/>
    <property type="match status" value="2"/>
</dbReference>
<dbReference type="Gene3D" id="2.10.270.10">
    <property type="entry name" value="Cholin Binding"/>
    <property type="match status" value="2"/>
</dbReference>
<sequence>MKGLWKRIAAGLLLSAAAITAALPVSAAWQQADGGDWWYSYADGSYPSDGFAQIDGSWYLFDESGYMLTGWQQVGSTWYYLDENGVMQTGWLQLPDGWYFLNGGGAMQTGWLQNGGCWYYLDGGGRMATGWRQVGSTWYYMDESGHMVTGERTIDGVAYTFDDSGAMVGDGSGIPAPDLAAIRTVLDGAALTPQSTADSELNQLVNSWMAEQITDSMSGYDKAAAIYNYLLTLSYGTPEAEDVSGLSMSELLGLYFDGPEYNARLLLSGGKGTEEHFAAALAALLRAAGFDAAVTEGIVFSGSSQQNGRSSSWVTVAVGDSAYIFDPAADLRAGSTRQYFCRTADELDGRYQPVDNFPFQTVNG</sequence>
<reference evidence="5" key="2">
    <citation type="journal article" date="2021" name="PeerJ">
        <title>Extensive microbial diversity within the chicken gut microbiome revealed by metagenomics and culture.</title>
        <authorList>
            <person name="Gilroy R."/>
            <person name="Ravi A."/>
            <person name="Getino M."/>
            <person name="Pursley I."/>
            <person name="Horton D.L."/>
            <person name="Alikhan N.F."/>
            <person name="Baker D."/>
            <person name="Gharbi K."/>
            <person name="Hall N."/>
            <person name="Watson M."/>
            <person name="Adriaenssens E.M."/>
            <person name="Foster-Nyarko E."/>
            <person name="Jarju S."/>
            <person name="Secka A."/>
            <person name="Antonio M."/>
            <person name="Oren A."/>
            <person name="Chaudhuri R.R."/>
            <person name="La Ragione R."/>
            <person name="Hildebrand F."/>
            <person name="Pallen M.J."/>
        </authorList>
    </citation>
    <scope>NUCLEOTIDE SEQUENCE</scope>
    <source>
        <strain evidence="5">CHK189-12415</strain>
    </source>
</reference>
<feature type="repeat" description="Cell wall-binding" evidence="2">
    <location>
        <begin position="48"/>
        <end position="67"/>
    </location>
</feature>
<dbReference type="SUPFAM" id="SSF69360">
    <property type="entry name" value="Cell wall binding repeat"/>
    <property type="match status" value="1"/>
</dbReference>
<dbReference type="InterPro" id="IPR018337">
    <property type="entry name" value="Cell_wall/Cho-bd_repeat"/>
</dbReference>
<dbReference type="Proteomes" id="UP000824241">
    <property type="component" value="Unassembled WGS sequence"/>
</dbReference>
<organism evidence="5 6">
    <name type="scientific">Candidatus Faecivivens stercoravium</name>
    <dbReference type="NCBI Taxonomy" id="2840803"/>
    <lineage>
        <taxon>Bacteria</taxon>
        <taxon>Bacillati</taxon>
        <taxon>Bacillota</taxon>
        <taxon>Clostridia</taxon>
        <taxon>Eubacteriales</taxon>
        <taxon>Oscillospiraceae</taxon>
        <taxon>Oscillospiraceae incertae sedis</taxon>
        <taxon>Candidatus Faecivivens</taxon>
    </lineage>
</organism>